<evidence type="ECO:0000256" key="2">
    <source>
        <dbReference type="ARBA" id="ARBA00022692"/>
    </source>
</evidence>
<evidence type="ECO:0000256" key="1">
    <source>
        <dbReference type="ARBA" id="ARBA00004141"/>
    </source>
</evidence>
<feature type="transmembrane region" description="Helical" evidence="5">
    <location>
        <begin position="144"/>
        <end position="177"/>
    </location>
</feature>
<feature type="transmembrane region" description="Helical" evidence="5">
    <location>
        <begin position="212"/>
        <end position="233"/>
    </location>
</feature>
<accession>A0A7W9EI96</accession>
<evidence type="ECO:0000256" key="4">
    <source>
        <dbReference type="ARBA" id="ARBA00023136"/>
    </source>
</evidence>
<comment type="subcellular location">
    <subcellularLocation>
        <location evidence="5">Cell membrane</location>
        <topology evidence="5">Multi-pass membrane protein</topology>
    </subcellularLocation>
    <subcellularLocation>
        <location evidence="1">Membrane</location>
        <topology evidence="1">Multi-pass membrane protein</topology>
    </subcellularLocation>
</comment>
<name>A0A7W9EI96_9SPHN</name>
<evidence type="ECO:0000256" key="5">
    <source>
        <dbReference type="RuleBase" id="RU363041"/>
    </source>
</evidence>
<feature type="transmembrane region" description="Helical" evidence="5">
    <location>
        <begin position="5"/>
        <end position="26"/>
    </location>
</feature>
<dbReference type="InterPro" id="IPR051598">
    <property type="entry name" value="TSUP/Inactive_protease-like"/>
</dbReference>
<proteinExistence type="inferred from homology"/>
<dbReference type="InterPro" id="IPR002781">
    <property type="entry name" value="TM_pro_TauE-like"/>
</dbReference>
<keyword evidence="2 5" id="KW-0812">Transmembrane</keyword>
<keyword evidence="4 5" id="KW-0472">Membrane</keyword>
<protein>
    <recommendedName>
        <fullName evidence="5">Probable membrane transporter protein</fullName>
    </recommendedName>
</protein>
<dbReference type="GO" id="GO:0005886">
    <property type="term" value="C:plasma membrane"/>
    <property type="evidence" value="ECO:0007669"/>
    <property type="project" value="UniProtKB-SubCell"/>
</dbReference>
<dbReference type="Proteomes" id="UP000557739">
    <property type="component" value="Unassembled WGS sequence"/>
</dbReference>
<comment type="similarity">
    <text evidence="5">Belongs to the 4-toluene sulfonate uptake permease (TSUP) (TC 2.A.102) family.</text>
</comment>
<dbReference type="EMBL" id="JACIJJ010000001">
    <property type="protein sequence ID" value="MBB5697710.1"/>
    <property type="molecule type" value="Genomic_DNA"/>
</dbReference>
<keyword evidence="3 5" id="KW-1133">Transmembrane helix</keyword>
<reference evidence="6 7" key="1">
    <citation type="submission" date="2020-08" db="EMBL/GenBank/DDBJ databases">
        <title>Genomic Encyclopedia of Type Strains, Phase IV (KMG-IV): sequencing the most valuable type-strain genomes for metagenomic binning, comparative biology and taxonomic classification.</title>
        <authorList>
            <person name="Goeker M."/>
        </authorList>
    </citation>
    <scope>NUCLEOTIDE SEQUENCE [LARGE SCALE GENOMIC DNA]</scope>
    <source>
        <strain evidence="6 7">DSM 27244</strain>
    </source>
</reference>
<keyword evidence="7" id="KW-1185">Reference proteome</keyword>
<dbReference type="Pfam" id="PF01925">
    <property type="entry name" value="TauE"/>
    <property type="match status" value="1"/>
</dbReference>
<organism evidence="6 7">
    <name type="scientific">Sphingomonas yantingensis</name>
    <dbReference type="NCBI Taxonomy" id="1241761"/>
    <lineage>
        <taxon>Bacteria</taxon>
        <taxon>Pseudomonadati</taxon>
        <taxon>Pseudomonadota</taxon>
        <taxon>Alphaproteobacteria</taxon>
        <taxon>Sphingomonadales</taxon>
        <taxon>Sphingomonadaceae</taxon>
        <taxon>Sphingomonas</taxon>
    </lineage>
</organism>
<evidence type="ECO:0000256" key="3">
    <source>
        <dbReference type="ARBA" id="ARBA00022989"/>
    </source>
</evidence>
<dbReference type="RefSeq" id="WP_184025157.1">
    <property type="nucleotide sequence ID" value="NZ_JACIJJ010000001.1"/>
</dbReference>
<evidence type="ECO:0000313" key="6">
    <source>
        <dbReference type="EMBL" id="MBB5697710.1"/>
    </source>
</evidence>
<dbReference type="PANTHER" id="PTHR43701">
    <property type="entry name" value="MEMBRANE TRANSPORTER PROTEIN MJ0441-RELATED"/>
    <property type="match status" value="1"/>
</dbReference>
<feature type="transmembrane region" description="Helical" evidence="5">
    <location>
        <begin position="101"/>
        <end position="123"/>
    </location>
</feature>
<dbReference type="PANTHER" id="PTHR43701:SF2">
    <property type="entry name" value="MEMBRANE TRANSPORTER PROTEIN YJNA-RELATED"/>
    <property type="match status" value="1"/>
</dbReference>
<gene>
    <name evidence="6" type="ORF">FHR19_001035</name>
</gene>
<evidence type="ECO:0000313" key="7">
    <source>
        <dbReference type="Proteomes" id="UP000557739"/>
    </source>
</evidence>
<keyword evidence="5" id="KW-1003">Cell membrane</keyword>
<sequence length="258" mass="25982">MQGDLLYSVAGLLVGILVGLTGVGGGSLMTPLLVLAFGFHPATAVGTDLLYASVTKSVGTVVHGAGGTIDWRVVRRMAAGSVPATILTLLVLSRLDVTVGATAHVITVTLGLALIATAVAIFFRAQIVAAFVRSRPPRPARQVAIATVVLGALLGVLVALSSVGAGALGMTVLLILYPELPTNRLVGSDIAHAVPLTLIAGTGHWLMGSVDLGLLGSLLLGSVPGIVLGSLAAHRVPDRVLRTVLAGTLAIVGAKLLA</sequence>
<dbReference type="AlphaFoldDB" id="A0A7W9EI96"/>
<comment type="caution">
    <text evidence="6">The sequence shown here is derived from an EMBL/GenBank/DDBJ whole genome shotgun (WGS) entry which is preliminary data.</text>
</comment>